<dbReference type="EMBL" id="MFLJ01000025">
    <property type="protein sequence ID" value="OGG64384.1"/>
    <property type="molecule type" value="Genomic_DNA"/>
</dbReference>
<reference evidence="2 3" key="1">
    <citation type="journal article" date="2016" name="Nat. Commun.">
        <title>Thousands of microbial genomes shed light on interconnected biogeochemical processes in an aquifer system.</title>
        <authorList>
            <person name="Anantharaman K."/>
            <person name="Brown C.T."/>
            <person name="Hug L.A."/>
            <person name="Sharon I."/>
            <person name="Castelle C.J."/>
            <person name="Probst A.J."/>
            <person name="Thomas B.C."/>
            <person name="Singh A."/>
            <person name="Wilkins M.J."/>
            <person name="Karaoz U."/>
            <person name="Brodie E.L."/>
            <person name="Williams K.H."/>
            <person name="Hubbard S.S."/>
            <person name="Banfield J.F."/>
        </authorList>
    </citation>
    <scope>NUCLEOTIDE SEQUENCE [LARGE SCALE GENOMIC DNA]</scope>
</reference>
<protein>
    <recommendedName>
        <fullName evidence="4">Septum formation initiator</fullName>
    </recommendedName>
</protein>
<gene>
    <name evidence="2" type="ORF">A3C94_00735</name>
</gene>
<feature type="coiled-coil region" evidence="1">
    <location>
        <begin position="40"/>
        <end position="67"/>
    </location>
</feature>
<dbReference type="Proteomes" id="UP000177232">
    <property type="component" value="Unassembled WGS sequence"/>
</dbReference>
<evidence type="ECO:0008006" key="4">
    <source>
        <dbReference type="Google" id="ProtNLM"/>
    </source>
</evidence>
<sequence>MRAKQLQRGLLIGILLFAAFWLVSLIGGLAKKAQVAVSKAHSVERQYQALKERKAMLETNLAALETARGKDAAIRTAFGVVRPGEEVIVVVPPASSTATTTTSWWQAVLGWF</sequence>
<proteinExistence type="predicted"/>
<evidence type="ECO:0000313" key="3">
    <source>
        <dbReference type="Proteomes" id="UP000177232"/>
    </source>
</evidence>
<evidence type="ECO:0000313" key="2">
    <source>
        <dbReference type="EMBL" id="OGG64384.1"/>
    </source>
</evidence>
<accession>A0A1F6DSH1</accession>
<comment type="caution">
    <text evidence="2">The sequence shown here is derived from an EMBL/GenBank/DDBJ whole genome shotgun (WGS) entry which is preliminary data.</text>
</comment>
<organism evidence="2 3">
    <name type="scientific">Candidatus Kaiserbacteria bacterium RIFCSPHIGHO2_02_FULL_55_17</name>
    <dbReference type="NCBI Taxonomy" id="1798496"/>
    <lineage>
        <taxon>Bacteria</taxon>
        <taxon>Candidatus Kaiseribacteriota</taxon>
    </lineage>
</organism>
<evidence type="ECO:0000256" key="1">
    <source>
        <dbReference type="SAM" id="Coils"/>
    </source>
</evidence>
<name>A0A1F6DSH1_9BACT</name>
<dbReference type="AlphaFoldDB" id="A0A1F6DSH1"/>
<keyword evidence="1" id="KW-0175">Coiled coil</keyword>